<evidence type="ECO:0000259" key="6">
    <source>
        <dbReference type="Pfam" id="PF03755"/>
    </source>
</evidence>
<dbReference type="Pfam" id="PF08340">
    <property type="entry name" value="YicC-like_C"/>
    <property type="match status" value="1"/>
</dbReference>
<evidence type="ECO:0000313" key="8">
    <source>
        <dbReference type="EMBL" id="MFC2927333.1"/>
    </source>
</evidence>
<evidence type="ECO:0000256" key="2">
    <source>
        <dbReference type="ARBA" id="ARBA00022722"/>
    </source>
</evidence>
<keyword evidence="2" id="KW-0540">Nuclease</keyword>
<name>A0ABV7A172_9PROT</name>
<feature type="domain" description="Endoribonuclease YicC-like C-terminal" evidence="7">
    <location>
        <begin position="178"/>
        <end position="293"/>
    </location>
</feature>
<dbReference type="RefSeq" id="WP_343163318.1">
    <property type="nucleotide sequence ID" value="NZ_JBHRSV010000028.1"/>
</dbReference>
<organism evidence="8 9">
    <name type="scientific">Hyphobacterium vulgare</name>
    <dbReference type="NCBI Taxonomy" id="1736751"/>
    <lineage>
        <taxon>Bacteria</taxon>
        <taxon>Pseudomonadati</taxon>
        <taxon>Pseudomonadota</taxon>
        <taxon>Alphaproteobacteria</taxon>
        <taxon>Maricaulales</taxon>
        <taxon>Maricaulaceae</taxon>
        <taxon>Hyphobacterium</taxon>
    </lineage>
</organism>
<dbReference type="PANTHER" id="PTHR30636:SF3">
    <property type="entry name" value="UPF0701 PROTEIN YICC"/>
    <property type="match status" value="1"/>
</dbReference>
<dbReference type="NCBIfam" id="TIGR00255">
    <property type="entry name" value="YicC/YloC family endoribonuclease"/>
    <property type="match status" value="1"/>
</dbReference>
<dbReference type="Proteomes" id="UP001595379">
    <property type="component" value="Unassembled WGS sequence"/>
</dbReference>
<evidence type="ECO:0000313" key="9">
    <source>
        <dbReference type="Proteomes" id="UP001595379"/>
    </source>
</evidence>
<dbReference type="Pfam" id="PF03755">
    <property type="entry name" value="YicC-like_N"/>
    <property type="match status" value="1"/>
</dbReference>
<keyword evidence="4 8" id="KW-0378">Hydrolase</keyword>
<accession>A0ABV7A172</accession>
<dbReference type="InterPro" id="IPR013551">
    <property type="entry name" value="YicC-like_C"/>
</dbReference>
<feature type="domain" description="Endoribonuclease YicC-like N-terminal" evidence="6">
    <location>
        <begin position="6"/>
        <end position="158"/>
    </location>
</feature>
<dbReference type="InterPro" id="IPR005229">
    <property type="entry name" value="YicC/YloC-like"/>
</dbReference>
<comment type="similarity">
    <text evidence="5">Belongs to the YicC/YloC family.</text>
</comment>
<comment type="caution">
    <text evidence="8">The sequence shown here is derived from an EMBL/GenBank/DDBJ whole genome shotgun (WGS) entry which is preliminary data.</text>
</comment>
<dbReference type="EC" id="3.1.-.-" evidence="8"/>
<evidence type="ECO:0000256" key="4">
    <source>
        <dbReference type="ARBA" id="ARBA00022801"/>
    </source>
</evidence>
<protein>
    <submittedName>
        <fullName evidence="8">YicC/YloC family endoribonuclease</fullName>
        <ecNumber evidence="8">3.1.-.-</ecNumber>
    </submittedName>
</protein>
<reference evidence="9" key="1">
    <citation type="journal article" date="2019" name="Int. J. Syst. Evol. Microbiol.">
        <title>The Global Catalogue of Microorganisms (GCM) 10K type strain sequencing project: providing services to taxonomists for standard genome sequencing and annotation.</title>
        <authorList>
            <consortium name="The Broad Institute Genomics Platform"/>
            <consortium name="The Broad Institute Genome Sequencing Center for Infectious Disease"/>
            <person name="Wu L."/>
            <person name="Ma J."/>
        </authorList>
    </citation>
    <scope>NUCLEOTIDE SEQUENCE [LARGE SCALE GENOMIC DNA]</scope>
    <source>
        <strain evidence="9">KCTC 52487</strain>
    </source>
</reference>
<proteinExistence type="inferred from homology"/>
<sequence>MARLSGMTGFARTEGQHAGWNWTWEVRSVNGKGLDLRLRMPPGYDAIEGPLRDIARTVFTRGSIQAGLTLARDATAGAAVIDEARLAALIEASRPWVESGKVAPPAFDGLLQVKGVLKAEDEIAEDDREALHSALLTSFETAVRALMAAREDEGRALAAILNAQVGEIETLAAKAGQTASARIDTIRERLASRIADLVGSDFPEERLAQEVAVLALKADVREELDRLGAHIATARDLIAAGSPAGRKLDFLSQEFNREANTLCSKSGDSDLTRIGLALKTVIDQFREQVQNVE</sequence>
<keyword evidence="3" id="KW-0255">Endonuclease</keyword>
<evidence type="ECO:0000256" key="3">
    <source>
        <dbReference type="ARBA" id="ARBA00022759"/>
    </source>
</evidence>
<gene>
    <name evidence="8" type="ORF">ACFOOR_14590</name>
</gene>
<evidence type="ECO:0000256" key="1">
    <source>
        <dbReference type="ARBA" id="ARBA00001968"/>
    </source>
</evidence>
<dbReference type="EMBL" id="JBHRSV010000028">
    <property type="protein sequence ID" value="MFC2927333.1"/>
    <property type="molecule type" value="Genomic_DNA"/>
</dbReference>
<evidence type="ECO:0000259" key="7">
    <source>
        <dbReference type="Pfam" id="PF08340"/>
    </source>
</evidence>
<dbReference type="PANTHER" id="PTHR30636">
    <property type="entry name" value="UPF0701 PROTEIN YICC"/>
    <property type="match status" value="1"/>
</dbReference>
<dbReference type="InterPro" id="IPR013527">
    <property type="entry name" value="YicC-like_N"/>
</dbReference>
<comment type="cofactor">
    <cofactor evidence="1">
        <name>a divalent metal cation</name>
        <dbReference type="ChEBI" id="CHEBI:60240"/>
    </cofactor>
</comment>
<evidence type="ECO:0000256" key="5">
    <source>
        <dbReference type="ARBA" id="ARBA00035648"/>
    </source>
</evidence>
<dbReference type="GO" id="GO:0016787">
    <property type="term" value="F:hydrolase activity"/>
    <property type="evidence" value="ECO:0007669"/>
    <property type="project" value="UniProtKB-KW"/>
</dbReference>
<keyword evidence="9" id="KW-1185">Reference proteome</keyword>